<name>A0A9J6RRU0_9GAMM</name>
<evidence type="ECO:0000313" key="2">
    <source>
        <dbReference type="Proteomes" id="UP001069090"/>
    </source>
</evidence>
<accession>A0A9J6RRU0</accession>
<proteinExistence type="predicted"/>
<organism evidence="1 2">
    <name type="scientific">Dasania phycosphaerae</name>
    <dbReference type="NCBI Taxonomy" id="2950436"/>
    <lineage>
        <taxon>Bacteria</taxon>
        <taxon>Pseudomonadati</taxon>
        <taxon>Pseudomonadota</taxon>
        <taxon>Gammaproteobacteria</taxon>
        <taxon>Cellvibrionales</taxon>
        <taxon>Spongiibacteraceae</taxon>
        <taxon>Dasania</taxon>
    </lineage>
</organism>
<dbReference type="EMBL" id="JAPTGG010000018">
    <property type="protein sequence ID" value="MCZ0866871.1"/>
    <property type="molecule type" value="Genomic_DNA"/>
</dbReference>
<dbReference type="AlphaFoldDB" id="A0A9J6RRU0"/>
<reference evidence="1 2" key="1">
    <citation type="submission" date="2022-12" db="EMBL/GenBank/DDBJ databases">
        <title>Dasania phycosphaerae sp. nov., isolated from particulate material of the south coast of Korea.</title>
        <authorList>
            <person name="Jiang Y."/>
        </authorList>
    </citation>
    <scope>NUCLEOTIDE SEQUENCE [LARGE SCALE GENOMIC DNA]</scope>
    <source>
        <strain evidence="1 2">GY-19</strain>
    </source>
</reference>
<keyword evidence="2" id="KW-1185">Reference proteome</keyword>
<sequence>MVRIHSVVPNKKGSPKGWAFFIWLSRPEIGLHIEDLLMDNSTPKRRKRTQRDYNLGFKLAVVEQI</sequence>
<dbReference type="RefSeq" id="WP_258332822.1">
    <property type="nucleotide sequence ID" value="NZ_JAPTGG010000018.1"/>
</dbReference>
<feature type="non-terminal residue" evidence="1">
    <location>
        <position position="65"/>
    </location>
</feature>
<dbReference type="Proteomes" id="UP001069090">
    <property type="component" value="Unassembled WGS sequence"/>
</dbReference>
<evidence type="ECO:0000313" key="1">
    <source>
        <dbReference type="EMBL" id="MCZ0866871.1"/>
    </source>
</evidence>
<protein>
    <submittedName>
        <fullName evidence="1">Uncharacterized protein</fullName>
    </submittedName>
</protein>
<gene>
    <name evidence="1" type="ORF">O0V09_16800</name>
</gene>
<comment type="caution">
    <text evidence="1">The sequence shown here is derived from an EMBL/GenBank/DDBJ whole genome shotgun (WGS) entry which is preliminary data.</text>
</comment>